<dbReference type="AlphaFoldDB" id="D8PTY7"/>
<dbReference type="RefSeq" id="XP_003035570.1">
    <property type="nucleotide sequence ID" value="XM_003035524.1"/>
</dbReference>
<feature type="non-terminal residue" evidence="2">
    <location>
        <position position="356"/>
    </location>
</feature>
<reference evidence="2 3" key="1">
    <citation type="journal article" date="2010" name="Nat. Biotechnol.">
        <title>Genome sequence of the model mushroom Schizophyllum commune.</title>
        <authorList>
            <person name="Ohm R.A."/>
            <person name="de Jong J.F."/>
            <person name="Lugones L.G."/>
            <person name="Aerts A."/>
            <person name="Kothe E."/>
            <person name="Stajich J.E."/>
            <person name="de Vries R.P."/>
            <person name="Record E."/>
            <person name="Levasseur A."/>
            <person name="Baker S.E."/>
            <person name="Bartholomew K.A."/>
            <person name="Coutinho P.M."/>
            <person name="Erdmann S."/>
            <person name="Fowler T.J."/>
            <person name="Gathman A.C."/>
            <person name="Lombard V."/>
            <person name="Henrissat B."/>
            <person name="Knabe N."/>
            <person name="Kuees U."/>
            <person name="Lilly W.W."/>
            <person name="Lindquist E."/>
            <person name="Lucas S."/>
            <person name="Magnuson J.K."/>
            <person name="Piumi F."/>
            <person name="Raudaskoski M."/>
            <person name="Salamov A."/>
            <person name="Schmutz J."/>
            <person name="Schwarze F.W.M.R."/>
            <person name="vanKuyk P.A."/>
            <person name="Horton J.S."/>
            <person name="Grigoriev I.V."/>
            <person name="Woesten H.A.B."/>
        </authorList>
    </citation>
    <scope>NUCLEOTIDE SEQUENCE [LARGE SCALE GENOMIC DNA]</scope>
    <source>
        <strain evidence="3">H4-8 / FGSC 9210</strain>
    </source>
</reference>
<gene>
    <name evidence="2" type="ORF">SCHCODRAFT_104834</name>
</gene>
<feature type="transmembrane region" description="Helical" evidence="1">
    <location>
        <begin position="6"/>
        <end position="28"/>
    </location>
</feature>
<evidence type="ECO:0000313" key="3">
    <source>
        <dbReference type="Proteomes" id="UP000007431"/>
    </source>
</evidence>
<dbReference type="GeneID" id="9597032"/>
<dbReference type="eggNOG" id="ENOG502S2VI">
    <property type="taxonomic scope" value="Eukaryota"/>
</dbReference>
<dbReference type="OMA" id="ICCWISF"/>
<keyword evidence="1" id="KW-0472">Membrane</keyword>
<dbReference type="EMBL" id="GL377303">
    <property type="protein sequence ID" value="EFJ00668.1"/>
    <property type="molecule type" value="Genomic_DNA"/>
</dbReference>
<accession>D8PTY7</accession>
<keyword evidence="1" id="KW-1133">Transmembrane helix</keyword>
<dbReference type="InParanoid" id="D8PTY7"/>
<protein>
    <submittedName>
        <fullName evidence="2">Uncharacterized protein</fullName>
    </submittedName>
</protein>
<feature type="transmembrane region" description="Helical" evidence="1">
    <location>
        <begin position="323"/>
        <end position="343"/>
    </location>
</feature>
<dbReference type="HOGENOM" id="CLU_037033_1_1_1"/>
<feature type="transmembrane region" description="Helical" evidence="1">
    <location>
        <begin position="233"/>
        <end position="253"/>
    </location>
</feature>
<keyword evidence="3" id="KW-1185">Reference proteome</keyword>
<feature type="transmembrane region" description="Helical" evidence="1">
    <location>
        <begin position="177"/>
        <end position="198"/>
    </location>
</feature>
<dbReference type="VEuPathDB" id="FungiDB:SCHCODRAFT_02523071"/>
<sequence>MNGSQLVALAILAAYFGIILLVFGAIVAQIRSFKASWNRRASAFVTLTALSFGYTWYYMIKFMKWSYNDYATRTGVLYSDISPLQRVADWLVETSLFEQAWMAVSFGYPLRWWISEQLCIFTAGAWTILMATEGPRRQLRYVWLYMLLGQIVAISVACNLFFALLSVTEPKRGARLYARPTLWLSVLASLVTVAISPYTDETTFLPNLLVMHVLLIIPLATHSVTSVKDADRSCLSIDNLYTLVMLSGFLLRVRTTLDTVYTMLAEVPAFSVLDFAHAAWVTLHWHPAQASIGWDVIWTTISFVFWIALRPGADSDEPKARDLAYLALATPIASAGVTAPHVLRRRHEDEGREKSD</sequence>
<feature type="transmembrane region" description="Helical" evidence="1">
    <location>
        <begin position="292"/>
        <end position="311"/>
    </location>
</feature>
<feature type="transmembrane region" description="Helical" evidence="1">
    <location>
        <begin position="40"/>
        <end position="60"/>
    </location>
</feature>
<keyword evidence="1" id="KW-0812">Transmembrane</keyword>
<feature type="transmembrane region" description="Helical" evidence="1">
    <location>
        <begin position="142"/>
        <end position="165"/>
    </location>
</feature>
<organism evidence="3">
    <name type="scientific">Schizophyllum commune (strain H4-8 / FGSC 9210)</name>
    <name type="common">Split gill fungus</name>
    <dbReference type="NCBI Taxonomy" id="578458"/>
    <lineage>
        <taxon>Eukaryota</taxon>
        <taxon>Fungi</taxon>
        <taxon>Dikarya</taxon>
        <taxon>Basidiomycota</taxon>
        <taxon>Agaricomycotina</taxon>
        <taxon>Agaricomycetes</taxon>
        <taxon>Agaricomycetidae</taxon>
        <taxon>Agaricales</taxon>
        <taxon>Schizophyllaceae</taxon>
        <taxon>Schizophyllum</taxon>
    </lineage>
</organism>
<proteinExistence type="predicted"/>
<dbReference type="KEGG" id="scm:SCHCO_02523071"/>
<evidence type="ECO:0000256" key="1">
    <source>
        <dbReference type="SAM" id="Phobius"/>
    </source>
</evidence>
<evidence type="ECO:0000313" key="2">
    <source>
        <dbReference type="EMBL" id="EFJ00668.1"/>
    </source>
</evidence>
<dbReference type="Proteomes" id="UP000007431">
    <property type="component" value="Unassembled WGS sequence"/>
</dbReference>
<feature type="transmembrane region" description="Helical" evidence="1">
    <location>
        <begin position="204"/>
        <end position="221"/>
    </location>
</feature>
<name>D8PTY7_SCHCM</name>
<dbReference type="OrthoDB" id="2126185at2759"/>
<feature type="transmembrane region" description="Helical" evidence="1">
    <location>
        <begin position="259"/>
        <end position="280"/>
    </location>
</feature>